<evidence type="ECO:0000313" key="13">
    <source>
        <dbReference type="Proteomes" id="UP001501116"/>
    </source>
</evidence>
<dbReference type="Pfam" id="PF13361">
    <property type="entry name" value="UvrD_C"/>
    <property type="match status" value="1"/>
</dbReference>
<keyword evidence="13" id="KW-1185">Reference proteome</keyword>
<evidence type="ECO:0000256" key="10">
    <source>
        <dbReference type="PROSITE-ProRule" id="PRU00560"/>
    </source>
</evidence>
<keyword evidence="5 10" id="KW-0067">ATP-binding</keyword>
<gene>
    <name evidence="12" type="ORF">GCM10009754_20590</name>
</gene>
<protein>
    <recommendedName>
        <fullName evidence="8">DNA 3'-5' helicase</fullName>
        <ecNumber evidence="8">5.6.2.4</ecNumber>
    </recommendedName>
</protein>
<dbReference type="Gene3D" id="1.10.10.160">
    <property type="match status" value="1"/>
</dbReference>
<dbReference type="Proteomes" id="UP001501116">
    <property type="component" value="Unassembled WGS sequence"/>
</dbReference>
<evidence type="ECO:0000256" key="9">
    <source>
        <dbReference type="ARBA" id="ARBA00048988"/>
    </source>
</evidence>
<dbReference type="PANTHER" id="PTHR11070">
    <property type="entry name" value="UVRD / RECB / PCRA DNA HELICASE FAMILY MEMBER"/>
    <property type="match status" value="1"/>
</dbReference>
<feature type="domain" description="UvrD-like helicase ATP-binding" evidence="11">
    <location>
        <begin position="204"/>
        <end position="487"/>
    </location>
</feature>
<accession>A0ABN2QHW9</accession>
<comment type="catalytic activity">
    <reaction evidence="9">
        <text>ATP + H2O = ADP + phosphate + H(+)</text>
        <dbReference type="Rhea" id="RHEA:13065"/>
        <dbReference type="ChEBI" id="CHEBI:15377"/>
        <dbReference type="ChEBI" id="CHEBI:15378"/>
        <dbReference type="ChEBI" id="CHEBI:30616"/>
        <dbReference type="ChEBI" id="CHEBI:43474"/>
        <dbReference type="ChEBI" id="CHEBI:456216"/>
        <dbReference type="EC" id="5.6.2.4"/>
    </reaction>
</comment>
<evidence type="ECO:0000256" key="3">
    <source>
        <dbReference type="ARBA" id="ARBA00022801"/>
    </source>
</evidence>
<dbReference type="Gene3D" id="3.40.50.300">
    <property type="entry name" value="P-loop containing nucleotide triphosphate hydrolases"/>
    <property type="match status" value="2"/>
</dbReference>
<keyword evidence="3 10" id="KW-0378">Hydrolase</keyword>
<dbReference type="InterPro" id="IPR013986">
    <property type="entry name" value="DExx_box_DNA_helicase_dom_sf"/>
</dbReference>
<evidence type="ECO:0000256" key="5">
    <source>
        <dbReference type="ARBA" id="ARBA00022840"/>
    </source>
</evidence>
<keyword evidence="6" id="KW-0413">Isomerase</keyword>
<keyword evidence="2 10" id="KW-0547">Nucleotide-binding</keyword>
<dbReference type="PROSITE" id="PS51198">
    <property type="entry name" value="UVRD_HELICASE_ATP_BIND"/>
    <property type="match status" value="1"/>
</dbReference>
<dbReference type="SUPFAM" id="SSF52540">
    <property type="entry name" value="P-loop containing nucleoside triphosphate hydrolases"/>
    <property type="match status" value="1"/>
</dbReference>
<comment type="caution">
    <text evidence="12">The sequence shown here is derived from an EMBL/GenBank/DDBJ whole genome shotgun (WGS) entry which is preliminary data.</text>
</comment>
<dbReference type="InterPro" id="IPR027417">
    <property type="entry name" value="P-loop_NTPase"/>
</dbReference>
<dbReference type="EMBL" id="BAAANN010000006">
    <property type="protein sequence ID" value="GAA1951591.1"/>
    <property type="molecule type" value="Genomic_DNA"/>
</dbReference>
<evidence type="ECO:0000256" key="1">
    <source>
        <dbReference type="ARBA" id="ARBA00009922"/>
    </source>
</evidence>
<name>A0ABN2QHW9_9PSEU</name>
<dbReference type="PANTHER" id="PTHR11070:SF45">
    <property type="entry name" value="DNA 3'-5' HELICASE"/>
    <property type="match status" value="1"/>
</dbReference>
<organism evidence="12 13">
    <name type="scientific">Amycolatopsis minnesotensis</name>
    <dbReference type="NCBI Taxonomy" id="337894"/>
    <lineage>
        <taxon>Bacteria</taxon>
        <taxon>Bacillati</taxon>
        <taxon>Actinomycetota</taxon>
        <taxon>Actinomycetes</taxon>
        <taxon>Pseudonocardiales</taxon>
        <taxon>Pseudonocardiaceae</taxon>
        <taxon>Amycolatopsis</taxon>
    </lineage>
</organism>
<evidence type="ECO:0000259" key="11">
    <source>
        <dbReference type="PROSITE" id="PS51198"/>
    </source>
</evidence>
<keyword evidence="4 10" id="KW-0347">Helicase</keyword>
<dbReference type="EC" id="5.6.2.4" evidence="8"/>
<dbReference type="Pfam" id="PF00580">
    <property type="entry name" value="UvrD-helicase"/>
    <property type="match status" value="1"/>
</dbReference>
<dbReference type="InterPro" id="IPR014017">
    <property type="entry name" value="DNA_helicase_UvrD-like_C"/>
</dbReference>
<dbReference type="InterPro" id="IPR000212">
    <property type="entry name" value="DNA_helicase_UvrD/REP"/>
</dbReference>
<evidence type="ECO:0000256" key="8">
    <source>
        <dbReference type="ARBA" id="ARBA00034808"/>
    </source>
</evidence>
<evidence type="ECO:0000256" key="2">
    <source>
        <dbReference type="ARBA" id="ARBA00022741"/>
    </source>
</evidence>
<dbReference type="RefSeq" id="WP_344416064.1">
    <property type="nucleotide sequence ID" value="NZ_BAAANN010000006.1"/>
</dbReference>
<evidence type="ECO:0000256" key="6">
    <source>
        <dbReference type="ARBA" id="ARBA00023235"/>
    </source>
</evidence>
<proteinExistence type="inferred from homology"/>
<sequence>MGISAHARRQAERQAGELVAARLPDLGAPRRRVLTALVARTIESWHVFVRDDLPAPGTADAYLIGPGGVFAITAGALDDAAARAAIRHAEDRFAGLPGLHGQVVSGSAVHFVIVGGEAAGHWQVPEAELGKLFRRDALHLDRRRVRAIVDGVDGVAGRLRGYAPFAVAPPRDTTVSEGLLDAETLTENEVEAAQHRPFDAWLTLLHPQQRAVVTRRYNGPARISGPAGTGKTVVALHRLRHLARTTTGPLLFTTFVRTLPLVHRATFERLAPEMTGRAEFTNLHAWARAFLASRGRAVEVDNGPVRTALSKAWRAHRDELGAIEPSNQYWETEIDRVLKGRGITTFDEYARVYRKGRRINLNARQKAMVWRYFETYQENLADKELHDHNDLLAIALGELVREPPEKPYAAVVVDEVQDITLIGLRLLRQLAGDGPNRLLLVGDGQQQVYPGGWRLSDAGIPIQGRGEVLRLNYRNRVEVLTFAQRFDAMNHVDDLDGAAGVALRDAEPASEGGEVRSWRGTAADLPAALLSEVDKLPVPRGEAAVIAFHHRDVQRCTEILRKAKIETRSLDHFSGESDDRLKIGTVHRAKGLDFRAVLVVQTTDPEHGDGDAGRERRELHDRQHLVAATRARDFVWWGLVGNTAG</sequence>
<feature type="binding site" evidence="10">
    <location>
        <begin position="225"/>
        <end position="232"/>
    </location>
    <ligand>
        <name>ATP</name>
        <dbReference type="ChEBI" id="CHEBI:30616"/>
    </ligand>
</feature>
<comment type="similarity">
    <text evidence="1">Belongs to the helicase family. UvrD subfamily.</text>
</comment>
<evidence type="ECO:0000313" key="12">
    <source>
        <dbReference type="EMBL" id="GAA1951591.1"/>
    </source>
</evidence>
<comment type="catalytic activity">
    <reaction evidence="7">
        <text>Couples ATP hydrolysis with the unwinding of duplex DNA by translocating in the 3'-5' direction.</text>
        <dbReference type="EC" id="5.6.2.4"/>
    </reaction>
</comment>
<evidence type="ECO:0000256" key="7">
    <source>
        <dbReference type="ARBA" id="ARBA00034617"/>
    </source>
</evidence>
<reference evidence="12 13" key="1">
    <citation type="journal article" date="2019" name="Int. J. Syst. Evol. Microbiol.">
        <title>The Global Catalogue of Microorganisms (GCM) 10K type strain sequencing project: providing services to taxonomists for standard genome sequencing and annotation.</title>
        <authorList>
            <consortium name="The Broad Institute Genomics Platform"/>
            <consortium name="The Broad Institute Genome Sequencing Center for Infectious Disease"/>
            <person name="Wu L."/>
            <person name="Ma J."/>
        </authorList>
    </citation>
    <scope>NUCLEOTIDE SEQUENCE [LARGE SCALE GENOMIC DNA]</scope>
    <source>
        <strain evidence="12 13">JCM 14545</strain>
    </source>
</reference>
<dbReference type="InterPro" id="IPR014016">
    <property type="entry name" value="UvrD-like_ATP-bd"/>
</dbReference>
<evidence type="ECO:0000256" key="4">
    <source>
        <dbReference type="ARBA" id="ARBA00022806"/>
    </source>
</evidence>